<dbReference type="AlphaFoldDB" id="A0A2P5DJK9"/>
<feature type="domain" description="VQ" evidence="1">
    <location>
        <begin position="23"/>
        <end position="50"/>
    </location>
</feature>
<reference evidence="3" key="1">
    <citation type="submission" date="2016-06" db="EMBL/GenBank/DDBJ databases">
        <title>Parallel loss of symbiosis genes in relatives of nitrogen-fixing non-legume Parasponia.</title>
        <authorList>
            <person name="Van Velzen R."/>
            <person name="Holmer R."/>
            <person name="Bu F."/>
            <person name="Rutten L."/>
            <person name="Van Zeijl A."/>
            <person name="Liu W."/>
            <person name="Santuari L."/>
            <person name="Cao Q."/>
            <person name="Sharma T."/>
            <person name="Shen D."/>
            <person name="Roswanjaya Y."/>
            <person name="Wardhani T."/>
            <person name="Kalhor M.S."/>
            <person name="Jansen J."/>
            <person name="Van den Hoogen J."/>
            <person name="Gungor B."/>
            <person name="Hartog M."/>
            <person name="Hontelez J."/>
            <person name="Verver J."/>
            <person name="Yang W.-C."/>
            <person name="Schijlen E."/>
            <person name="Repin R."/>
            <person name="Schilthuizen M."/>
            <person name="Schranz E."/>
            <person name="Heidstra R."/>
            <person name="Miyata K."/>
            <person name="Fedorova E."/>
            <person name="Kohlen W."/>
            <person name="Bisseling T."/>
            <person name="Smit S."/>
            <person name="Geurts R."/>
        </authorList>
    </citation>
    <scope>NUCLEOTIDE SEQUENCE [LARGE SCALE GENOMIC DNA]</scope>
    <source>
        <strain evidence="3">cv. RG33-2</strain>
    </source>
</reference>
<dbReference type="OrthoDB" id="837351at2759"/>
<evidence type="ECO:0000313" key="2">
    <source>
        <dbReference type="EMBL" id="PON73460.1"/>
    </source>
</evidence>
<keyword evidence="3" id="KW-1185">Reference proteome</keyword>
<proteinExistence type="predicted"/>
<accession>A0A2P5DJK9</accession>
<organism evidence="2 3">
    <name type="scientific">Trema orientale</name>
    <name type="common">Charcoal tree</name>
    <name type="synonym">Celtis orientalis</name>
    <dbReference type="NCBI Taxonomy" id="63057"/>
    <lineage>
        <taxon>Eukaryota</taxon>
        <taxon>Viridiplantae</taxon>
        <taxon>Streptophyta</taxon>
        <taxon>Embryophyta</taxon>
        <taxon>Tracheophyta</taxon>
        <taxon>Spermatophyta</taxon>
        <taxon>Magnoliopsida</taxon>
        <taxon>eudicotyledons</taxon>
        <taxon>Gunneridae</taxon>
        <taxon>Pentapetalae</taxon>
        <taxon>rosids</taxon>
        <taxon>fabids</taxon>
        <taxon>Rosales</taxon>
        <taxon>Cannabaceae</taxon>
        <taxon>Trema</taxon>
    </lineage>
</organism>
<dbReference type="InterPro" id="IPR008889">
    <property type="entry name" value="VQ"/>
</dbReference>
<dbReference type="EMBL" id="JXTC01000266">
    <property type="protein sequence ID" value="PON73460.1"/>
    <property type="molecule type" value="Genomic_DNA"/>
</dbReference>
<dbReference type="PANTHER" id="PTHR33624:SF2">
    <property type="entry name" value="SIGMA FACTOR BINDING PROTEIN 1, CHLOROPLASTIC"/>
    <property type="match status" value="1"/>
</dbReference>
<dbReference type="PANTHER" id="PTHR33624">
    <property type="entry name" value="SIGMA FACTOR BINDING PROTEIN 1, CHLOROPLASTIC"/>
    <property type="match status" value="1"/>
</dbReference>
<dbReference type="Pfam" id="PF05678">
    <property type="entry name" value="VQ"/>
    <property type="match status" value="1"/>
</dbReference>
<evidence type="ECO:0000313" key="3">
    <source>
        <dbReference type="Proteomes" id="UP000237000"/>
    </source>
</evidence>
<dbReference type="InterPro" id="IPR039335">
    <property type="entry name" value="SIB1/2"/>
</dbReference>
<dbReference type="Proteomes" id="UP000237000">
    <property type="component" value="Unassembled WGS sequence"/>
</dbReference>
<dbReference type="InParanoid" id="A0A2P5DJK9"/>
<name>A0A2P5DJK9_TREOI</name>
<protein>
    <submittedName>
        <fullName evidence="2">VQ motif containing protein</fullName>
    </submittedName>
</protein>
<comment type="caution">
    <text evidence="2">The sequence shown here is derived from an EMBL/GenBank/DDBJ whole genome shotgun (WGS) entry which is preliminary data.</text>
</comment>
<gene>
    <name evidence="2" type="ORF">TorRG33x02_249430</name>
</gene>
<sequence>MENSLKRQKLNKAKKKPIKIKYISSPMMVHAKNASEFRAIVQQLTGKNSDLYEDEFHTSQSYDMNVTTLGEFDASPAAAAAVSCWFPTQEDQLEADDDQDHDHDYHLVLQGDHHMVTEINHVDENFSTSTTSTTSDPDHVLPFLAQFDDQAHFWRSEVVLSENSALGGFQSPCVFVG</sequence>
<evidence type="ECO:0000259" key="1">
    <source>
        <dbReference type="Pfam" id="PF05678"/>
    </source>
</evidence>